<feature type="transmembrane region" description="Helical" evidence="1">
    <location>
        <begin position="250"/>
        <end position="271"/>
    </location>
</feature>
<evidence type="ECO:0000313" key="3">
    <source>
        <dbReference type="EMBL" id="TQV78924.1"/>
    </source>
</evidence>
<dbReference type="InterPro" id="IPR012429">
    <property type="entry name" value="HGSNAT_cat"/>
</dbReference>
<feature type="domain" description="Heparan-alpha-glucosaminide N-acetyltransferase catalytic" evidence="2">
    <location>
        <begin position="4"/>
        <end position="138"/>
    </location>
</feature>
<feature type="transmembrane region" description="Helical" evidence="1">
    <location>
        <begin position="283"/>
        <end position="305"/>
    </location>
</feature>
<feature type="transmembrane region" description="Helical" evidence="1">
    <location>
        <begin position="49"/>
        <end position="68"/>
    </location>
</feature>
<feature type="transmembrane region" description="Helical" evidence="1">
    <location>
        <begin position="111"/>
        <end position="129"/>
    </location>
</feature>
<comment type="caution">
    <text evidence="3">The sequence shown here is derived from an EMBL/GenBank/DDBJ whole genome shotgun (WGS) entry which is preliminary data.</text>
</comment>
<keyword evidence="1" id="KW-0812">Transmembrane</keyword>
<dbReference type="AlphaFoldDB" id="A0A545TNX8"/>
<gene>
    <name evidence="3" type="ORF">FKG94_12985</name>
</gene>
<dbReference type="PANTHER" id="PTHR31061:SF24">
    <property type="entry name" value="LD22376P"/>
    <property type="match status" value="1"/>
</dbReference>
<evidence type="ECO:0000259" key="2">
    <source>
        <dbReference type="Pfam" id="PF07786"/>
    </source>
</evidence>
<keyword evidence="4" id="KW-1185">Reference proteome</keyword>
<dbReference type="EMBL" id="VHSG01000012">
    <property type="protein sequence ID" value="TQV78924.1"/>
    <property type="molecule type" value="Genomic_DNA"/>
</dbReference>
<keyword evidence="1" id="KW-0472">Membrane</keyword>
<feature type="transmembrane region" description="Helical" evidence="1">
    <location>
        <begin position="12"/>
        <end position="29"/>
    </location>
</feature>
<name>A0A545TNX8_9GAMM</name>
<feature type="transmembrane region" description="Helical" evidence="1">
    <location>
        <begin position="188"/>
        <end position="208"/>
    </location>
</feature>
<organism evidence="3 4">
    <name type="scientific">Exilibacterium tricleocarpae</name>
    <dbReference type="NCBI Taxonomy" id="2591008"/>
    <lineage>
        <taxon>Bacteria</taxon>
        <taxon>Pseudomonadati</taxon>
        <taxon>Pseudomonadota</taxon>
        <taxon>Gammaproteobacteria</taxon>
        <taxon>Cellvibrionales</taxon>
        <taxon>Cellvibrionaceae</taxon>
        <taxon>Exilibacterium</taxon>
    </lineage>
</organism>
<feature type="transmembrane region" description="Helical" evidence="1">
    <location>
        <begin position="136"/>
        <end position="155"/>
    </location>
</feature>
<dbReference type="Proteomes" id="UP000319732">
    <property type="component" value="Unassembled WGS sequence"/>
</dbReference>
<feature type="transmembrane region" description="Helical" evidence="1">
    <location>
        <begin position="220"/>
        <end position="238"/>
    </location>
</feature>
<proteinExistence type="predicted"/>
<protein>
    <submittedName>
        <fullName evidence="3">DUF1624 domain-containing protein</fullName>
    </submittedName>
</protein>
<evidence type="ECO:0000313" key="4">
    <source>
        <dbReference type="Proteomes" id="UP000319732"/>
    </source>
</evidence>
<dbReference type="OrthoDB" id="9788724at2"/>
<feature type="transmembrane region" description="Helical" evidence="1">
    <location>
        <begin position="80"/>
        <end position="99"/>
    </location>
</feature>
<feature type="transmembrane region" description="Helical" evidence="1">
    <location>
        <begin position="332"/>
        <end position="354"/>
    </location>
</feature>
<evidence type="ECO:0000256" key="1">
    <source>
        <dbReference type="SAM" id="Phobius"/>
    </source>
</evidence>
<keyword evidence="1" id="KW-1133">Transmembrane helix</keyword>
<dbReference type="PANTHER" id="PTHR31061">
    <property type="entry name" value="LD22376P"/>
    <property type="match status" value="1"/>
</dbReference>
<dbReference type="RefSeq" id="WP_142904759.1">
    <property type="nucleotide sequence ID" value="NZ_ML660093.1"/>
</dbReference>
<sequence length="362" mass="39532">MRDRFRALDVFRGYTVAAMILVNTPGSWSHVYAPLRHAPWHGWTPTDLIFPYFLFIVGAAMYFSLHRLSGHLSPALVKKIVVRGSLIFLIGLLLNALPFQEPLSNLRIMGVLQRIGLVYIGAALIVISCGQTARALVAAGLLLGYWGGLYAGGGYDLLTNPARALDLAVLGESHMWKLDGVAFDPEGLLSTLPALVTTLIGYEITRVLCRDPNPYRRVKILCGAGAGLVLAGLIWHLWLPINKSLWTPSFVLLSGGMAMLTLAVCIAVADLKPIAAVTFPGEVFGLNPLFIYALSWVWVGSYWVIQVNDGAGGVINGHTALYQWFLQGLSPINASLAFALAHITLFWGIAWVLFKRNIIIKL</sequence>
<reference evidence="3 4" key="1">
    <citation type="submission" date="2019-06" db="EMBL/GenBank/DDBJ databases">
        <title>Whole genome sequence for Cellvibrionaceae sp. R142.</title>
        <authorList>
            <person name="Wang G."/>
        </authorList>
    </citation>
    <scope>NUCLEOTIDE SEQUENCE [LARGE SCALE GENOMIC DNA]</scope>
    <source>
        <strain evidence="3 4">R142</strain>
    </source>
</reference>
<dbReference type="Pfam" id="PF07786">
    <property type="entry name" value="HGSNAT_cat"/>
    <property type="match status" value="1"/>
</dbReference>
<accession>A0A545TNX8</accession>